<dbReference type="KEGG" id="ote:Oter_4381"/>
<dbReference type="EMBL" id="CP001032">
    <property type="protein sequence ID" value="ACB77652.1"/>
    <property type="molecule type" value="Genomic_DNA"/>
</dbReference>
<evidence type="ECO:0000313" key="2">
    <source>
        <dbReference type="EMBL" id="ACB77652.1"/>
    </source>
</evidence>
<dbReference type="HOGENOM" id="CLU_108029_0_0_0"/>
<dbReference type="OrthoDB" id="2080678at2"/>
<dbReference type="AlphaFoldDB" id="B1ZRK2"/>
<feature type="domain" description="Nucleotide modification associated" evidence="1">
    <location>
        <begin position="2"/>
        <end position="174"/>
    </location>
</feature>
<reference evidence="2 3" key="1">
    <citation type="journal article" date="2011" name="J. Bacteriol.">
        <title>Genome sequence of the verrucomicrobium Opitutus terrae PB90-1, an abundant inhabitant of rice paddy soil ecosystems.</title>
        <authorList>
            <person name="van Passel M.W."/>
            <person name="Kant R."/>
            <person name="Palva A."/>
            <person name="Copeland A."/>
            <person name="Lucas S."/>
            <person name="Lapidus A."/>
            <person name="Glavina del Rio T."/>
            <person name="Pitluck S."/>
            <person name="Goltsman E."/>
            <person name="Clum A."/>
            <person name="Sun H."/>
            <person name="Schmutz J."/>
            <person name="Larimer F.W."/>
            <person name="Land M.L."/>
            <person name="Hauser L."/>
            <person name="Kyrpides N."/>
            <person name="Mikhailova N."/>
            <person name="Richardson P.P."/>
            <person name="Janssen P.H."/>
            <person name="de Vos W.M."/>
            <person name="Smidt H."/>
        </authorList>
    </citation>
    <scope>NUCLEOTIDE SEQUENCE [LARGE SCALE GENOMIC DNA]</scope>
    <source>
        <strain evidence="3">DSM 11246 / JCM 15787 / PB90-1</strain>
    </source>
</reference>
<sequence length="199" mass="22098">MAHDDGAGPNPFRGICTLAICKPKIRQKAVIGDWVVGLGSVNAPSGDLSQRMVYAMRVDQLLSMRDYDRLAPVYWPSRIPDLASPVIADRLGDCVYDFSQGAPVQRPSVHGPEHMATDLSGQNVLVSRHYFCLGSNALALPESLSPIVHQTQSHKVNANDRFVEPFMRWIQSLRLDPGHIYGWPDGIPKWIGGKICRKR</sequence>
<proteinExistence type="predicted"/>
<dbReference type="InterPro" id="IPR041180">
    <property type="entry name" value="Nmad2"/>
</dbReference>
<organism evidence="2 3">
    <name type="scientific">Opitutus terrae (strain DSM 11246 / JCM 15787 / PB90-1)</name>
    <dbReference type="NCBI Taxonomy" id="452637"/>
    <lineage>
        <taxon>Bacteria</taxon>
        <taxon>Pseudomonadati</taxon>
        <taxon>Verrucomicrobiota</taxon>
        <taxon>Opitutia</taxon>
        <taxon>Opitutales</taxon>
        <taxon>Opitutaceae</taxon>
        <taxon>Opitutus</taxon>
    </lineage>
</organism>
<name>B1ZRK2_OPITP</name>
<dbReference type="Proteomes" id="UP000007013">
    <property type="component" value="Chromosome"/>
</dbReference>
<dbReference type="Pfam" id="PF18753">
    <property type="entry name" value="Nmad2"/>
    <property type="match status" value="1"/>
</dbReference>
<keyword evidence="3" id="KW-1185">Reference proteome</keyword>
<evidence type="ECO:0000313" key="3">
    <source>
        <dbReference type="Proteomes" id="UP000007013"/>
    </source>
</evidence>
<evidence type="ECO:0000259" key="1">
    <source>
        <dbReference type="Pfam" id="PF18753"/>
    </source>
</evidence>
<gene>
    <name evidence="2" type="ordered locus">Oter_4381</name>
</gene>
<dbReference type="eggNOG" id="ENOG502Z8HI">
    <property type="taxonomic scope" value="Bacteria"/>
</dbReference>
<accession>B1ZRK2</accession>
<protein>
    <recommendedName>
        <fullName evidence="1">Nucleotide modification associated domain-containing protein</fullName>
    </recommendedName>
</protein>